<feature type="region of interest" description="Disordered" evidence="1">
    <location>
        <begin position="192"/>
        <end position="225"/>
    </location>
</feature>
<evidence type="ECO:0000256" key="1">
    <source>
        <dbReference type="SAM" id="MobiDB-lite"/>
    </source>
</evidence>
<sequence length="276" mass="29820">MPQSPRGLLGKPFQEKAQPCAGSQASPRQRLWGLLETEPPKALSTPLPPGALTLLGFDCTVSAPRWLHSWLRPALLCPAPVCPEARAAALTTSVILRTSGWAAAPPHRTPAPTPLPPDTGPESRAPVPAVPVLLRKSWLPQSETSWSDPGRICLHYCEVLFMKNSEGEGSRPRRVAGEVVFFPSLISARHRLPPPLLSPQPRPHPRHTPPCPSQLPPQPPEPCPPASLLLQALSRPALAPVKGWSDLVPTPLGFRGSWGMAAEDVTLHQGQVPWEK</sequence>
<feature type="compositionally biased region" description="Pro residues" evidence="1">
    <location>
        <begin position="193"/>
        <end position="225"/>
    </location>
</feature>
<dbReference type="EMBL" id="OX459960">
    <property type="protein sequence ID" value="CAI9165255.1"/>
    <property type="molecule type" value="Genomic_DNA"/>
</dbReference>
<proteinExistence type="predicted"/>
<feature type="compositionally biased region" description="Pro residues" evidence="1">
    <location>
        <begin position="107"/>
        <end position="119"/>
    </location>
</feature>
<feature type="region of interest" description="Disordered" evidence="1">
    <location>
        <begin position="102"/>
        <end position="124"/>
    </location>
</feature>
<evidence type="ECO:0000313" key="2">
    <source>
        <dbReference type="EMBL" id="CAI9165255.1"/>
    </source>
</evidence>
<reference evidence="2" key="1">
    <citation type="submission" date="2023-04" db="EMBL/GenBank/DDBJ databases">
        <authorList>
            <consortium name="ELIXIR-Norway"/>
        </authorList>
    </citation>
    <scope>NUCLEOTIDE SEQUENCE [LARGE SCALE GENOMIC DNA]</scope>
</reference>
<dbReference type="Proteomes" id="UP001176941">
    <property type="component" value="Chromosome 24"/>
</dbReference>
<organism evidence="2 3">
    <name type="scientific">Rangifer tarandus platyrhynchus</name>
    <name type="common">Svalbard reindeer</name>
    <dbReference type="NCBI Taxonomy" id="3082113"/>
    <lineage>
        <taxon>Eukaryota</taxon>
        <taxon>Metazoa</taxon>
        <taxon>Chordata</taxon>
        <taxon>Craniata</taxon>
        <taxon>Vertebrata</taxon>
        <taxon>Euteleostomi</taxon>
        <taxon>Mammalia</taxon>
        <taxon>Eutheria</taxon>
        <taxon>Laurasiatheria</taxon>
        <taxon>Artiodactyla</taxon>
        <taxon>Ruminantia</taxon>
        <taxon>Pecora</taxon>
        <taxon>Cervidae</taxon>
        <taxon>Odocoileinae</taxon>
        <taxon>Rangifer</taxon>
    </lineage>
</organism>
<gene>
    <name evidence="2" type="ORF">MRATA1EN1_LOCUS14217</name>
</gene>
<feature type="region of interest" description="Disordered" evidence="1">
    <location>
        <begin position="1"/>
        <end position="26"/>
    </location>
</feature>
<name>A0ABN8YUJ5_RANTA</name>
<evidence type="ECO:0000313" key="3">
    <source>
        <dbReference type="Proteomes" id="UP001176941"/>
    </source>
</evidence>
<accession>A0ABN8YUJ5</accession>
<protein>
    <submittedName>
        <fullName evidence="2">Uncharacterized protein</fullName>
    </submittedName>
</protein>
<keyword evidence="3" id="KW-1185">Reference proteome</keyword>